<evidence type="ECO:0000259" key="1">
    <source>
        <dbReference type="Pfam" id="PF00085"/>
    </source>
</evidence>
<proteinExistence type="predicted"/>
<name>A0A6M0H5N9_9CLOT</name>
<dbReference type="InterPro" id="IPR013766">
    <property type="entry name" value="Thioredoxin_domain"/>
</dbReference>
<gene>
    <name evidence="2" type="ORF">G3M99_14385</name>
</gene>
<dbReference type="PANTHER" id="PTHR10438">
    <property type="entry name" value="THIOREDOXIN"/>
    <property type="match status" value="1"/>
</dbReference>
<protein>
    <submittedName>
        <fullName evidence="2">Thioredoxin family protein</fullName>
    </submittedName>
</protein>
<organism evidence="2 3">
    <name type="scientific">Clostridium senegalense</name>
    <dbReference type="NCBI Taxonomy" id="1465809"/>
    <lineage>
        <taxon>Bacteria</taxon>
        <taxon>Bacillati</taxon>
        <taxon>Bacillota</taxon>
        <taxon>Clostridia</taxon>
        <taxon>Eubacteriales</taxon>
        <taxon>Clostridiaceae</taxon>
        <taxon>Clostridium</taxon>
    </lineage>
</organism>
<dbReference type="InterPro" id="IPR036249">
    <property type="entry name" value="Thioredoxin-like_sf"/>
</dbReference>
<dbReference type="AlphaFoldDB" id="A0A6M0H5N9"/>
<dbReference type="InterPro" id="IPR050620">
    <property type="entry name" value="Thioredoxin_H-type-like"/>
</dbReference>
<sequence length="108" mass="12972">MEILKNILDIERCIKENNFVILYFSNESCEVCNVLKSKVDKIVNSYEKLKSFKIEINDCKEVISRYDIFDIPTVVFYIDGKEVLRERRYINLSELDKKINIYYNLCNR</sequence>
<dbReference type="CDD" id="cd02947">
    <property type="entry name" value="TRX_family"/>
    <property type="match status" value="1"/>
</dbReference>
<evidence type="ECO:0000313" key="3">
    <source>
        <dbReference type="Proteomes" id="UP000481872"/>
    </source>
</evidence>
<dbReference type="Gene3D" id="3.40.30.10">
    <property type="entry name" value="Glutaredoxin"/>
    <property type="match status" value="1"/>
</dbReference>
<evidence type="ECO:0000313" key="2">
    <source>
        <dbReference type="EMBL" id="NEU06020.1"/>
    </source>
</evidence>
<feature type="domain" description="Thioredoxin" evidence="1">
    <location>
        <begin position="14"/>
        <end position="89"/>
    </location>
</feature>
<keyword evidence="3" id="KW-1185">Reference proteome</keyword>
<dbReference type="Proteomes" id="UP000481872">
    <property type="component" value="Unassembled WGS sequence"/>
</dbReference>
<comment type="caution">
    <text evidence="2">The sequence shown here is derived from an EMBL/GenBank/DDBJ whole genome shotgun (WGS) entry which is preliminary data.</text>
</comment>
<accession>A0A6M0H5N9</accession>
<dbReference type="EMBL" id="JAAGPU010000031">
    <property type="protein sequence ID" value="NEU06020.1"/>
    <property type="molecule type" value="Genomic_DNA"/>
</dbReference>
<dbReference type="PANTHER" id="PTHR10438:SF468">
    <property type="entry name" value="THIOREDOXIN-1-RELATED"/>
    <property type="match status" value="1"/>
</dbReference>
<dbReference type="SUPFAM" id="SSF52833">
    <property type="entry name" value="Thioredoxin-like"/>
    <property type="match status" value="1"/>
</dbReference>
<reference evidence="2 3" key="1">
    <citation type="submission" date="2020-02" db="EMBL/GenBank/DDBJ databases">
        <title>Genome assembly of a novel Clostridium senegalense strain.</title>
        <authorList>
            <person name="Gupta T.B."/>
            <person name="Jauregui R."/>
            <person name="Maclean P."/>
            <person name="Nawarathana A."/>
            <person name="Brightwell G."/>
        </authorList>
    </citation>
    <scope>NUCLEOTIDE SEQUENCE [LARGE SCALE GENOMIC DNA]</scope>
    <source>
        <strain evidence="2 3">AGRFS4</strain>
    </source>
</reference>
<dbReference type="Pfam" id="PF00085">
    <property type="entry name" value="Thioredoxin"/>
    <property type="match status" value="1"/>
</dbReference>